<proteinExistence type="inferred from homology"/>
<dbReference type="CDD" id="cd03868">
    <property type="entry name" value="M14_CPD_I"/>
    <property type="match status" value="1"/>
</dbReference>
<dbReference type="PROSITE" id="PS52035">
    <property type="entry name" value="PEPTIDASE_M14"/>
    <property type="match status" value="2"/>
</dbReference>
<protein>
    <recommendedName>
        <fullName evidence="11">Peptidase M14 domain-containing protein</fullName>
    </recommendedName>
</protein>
<dbReference type="PANTHER" id="PTHR11532">
    <property type="entry name" value="PROTEASE M14 CARBOXYPEPTIDASE"/>
    <property type="match status" value="1"/>
</dbReference>
<evidence type="ECO:0000313" key="12">
    <source>
        <dbReference type="EnsemblMetazoa" id="XP_050500259.1"/>
    </source>
</evidence>
<dbReference type="PRINTS" id="PR00765">
    <property type="entry name" value="CRBOXYPTASEA"/>
</dbReference>
<evidence type="ECO:0000256" key="3">
    <source>
        <dbReference type="ARBA" id="ARBA00022645"/>
    </source>
</evidence>
<dbReference type="Pfam" id="PF13620">
    <property type="entry name" value="CarboxypepD_reg"/>
    <property type="match status" value="4"/>
</dbReference>
<keyword evidence="5" id="KW-0378">Hydrolase</keyword>
<dbReference type="Proteomes" id="UP001652700">
    <property type="component" value="Unplaced"/>
</dbReference>
<feature type="signal peptide" evidence="10">
    <location>
        <begin position="1"/>
        <end position="18"/>
    </location>
</feature>
<evidence type="ECO:0000256" key="2">
    <source>
        <dbReference type="ARBA" id="ARBA00005988"/>
    </source>
</evidence>
<dbReference type="InterPro" id="IPR000834">
    <property type="entry name" value="Peptidase_M14"/>
</dbReference>
<dbReference type="SUPFAM" id="SSF49464">
    <property type="entry name" value="Carboxypeptidase regulatory domain-like"/>
    <property type="match status" value="4"/>
</dbReference>
<dbReference type="CDD" id="cd03858">
    <property type="entry name" value="M14_CP_N-E_like"/>
    <property type="match status" value="1"/>
</dbReference>
<dbReference type="SMART" id="SM00631">
    <property type="entry name" value="Zn_pept"/>
    <property type="match status" value="2"/>
</dbReference>
<dbReference type="InterPro" id="IPR008969">
    <property type="entry name" value="CarboxyPept-like_regulatory"/>
</dbReference>
<dbReference type="InterPro" id="IPR057247">
    <property type="entry name" value="CARBOXYPEPT_ZN_2"/>
</dbReference>
<dbReference type="SUPFAM" id="SSF53187">
    <property type="entry name" value="Zn-dependent exopeptidases"/>
    <property type="match status" value="3"/>
</dbReference>
<evidence type="ECO:0000313" key="13">
    <source>
        <dbReference type="Proteomes" id="UP001652700"/>
    </source>
</evidence>
<keyword evidence="10" id="KW-0732">Signal</keyword>
<evidence type="ECO:0000256" key="7">
    <source>
        <dbReference type="ARBA" id="ARBA00023180"/>
    </source>
</evidence>
<organism evidence="12 13">
    <name type="scientific">Diabrotica virgifera virgifera</name>
    <name type="common">western corn rootworm</name>
    <dbReference type="NCBI Taxonomy" id="50390"/>
    <lineage>
        <taxon>Eukaryota</taxon>
        <taxon>Metazoa</taxon>
        <taxon>Ecdysozoa</taxon>
        <taxon>Arthropoda</taxon>
        <taxon>Hexapoda</taxon>
        <taxon>Insecta</taxon>
        <taxon>Pterygota</taxon>
        <taxon>Neoptera</taxon>
        <taxon>Endopterygota</taxon>
        <taxon>Coleoptera</taxon>
        <taxon>Polyphaga</taxon>
        <taxon>Cucujiformia</taxon>
        <taxon>Chrysomeloidea</taxon>
        <taxon>Chrysomelidae</taxon>
        <taxon>Galerucinae</taxon>
        <taxon>Diabroticina</taxon>
        <taxon>Diabroticites</taxon>
        <taxon>Diabrotica</taxon>
    </lineage>
</organism>
<dbReference type="RefSeq" id="XP_050500259.1">
    <property type="nucleotide sequence ID" value="XM_050644302.1"/>
</dbReference>
<keyword evidence="9" id="KW-0472">Membrane</keyword>
<evidence type="ECO:0000259" key="11">
    <source>
        <dbReference type="PROSITE" id="PS52035"/>
    </source>
</evidence>
<dbReference type="GeneID" id="126880443"/>
<feature type="chain" id="PRO_5045232041" description="Peptidase M14 domain-containing protein" evidence="10">
    <location>
        <begin position="19"/>
        <end position="1417"/>
    </location>
</feature>
<evidence type="ECO:0000256" key="4">
    <source>
        <dbReference type="ARBA" id="ARBA00022723"/>
    </source>
</evidence>
<keyword evidence="3" id="KW-0121">Carboxypeptidase</keyword>
<feature type="domain" description="Peptidase M14" evidence="11">
    <location>
        <begin position="34"/>
        <end position="330"/>
    </location>
</feature>
<dbReference type="InterPro" id="IPR057246">
    <property type="entry name" value="CARBOXYPEPT_ZN_1"/>
</dbReference>
<keyword evidence="3" id="KW-0645">Protease</keyword>
<comment type="similarity">
    <text evidence="2 8">Belongs to the peptidase M14 family.</text>
</comment>
<reference evidence="12" key="1">
    <citation type="submission" date="2025-05" db="UniProtKB">
        <authorList>
            <consortium name="EnsemblMetazoa"/>
        </authorList>
    </citation>
    <scope>IDENTIFICATION</scope>
</reference>
<keyword evidence="9" id="KW-0812">Transmembrane</keyword>
<keyword evidence="9" id="KW-1133">Transmembrane helix</keyword>
<comment type="cofactor">
    <cofactor evidence="1">
        <name>Zn(2+)</name>
        <dbReference type="ChEBI" id="CHEBI:29105"/>
    </cofactor>
</comment>
<name>A0ABM5JQP4_DIAVI</name>
<keyword evidence="7" id="KW-0325">Glycoprotein</keyword>
<evidence type="ECO:0000256" key="8">
    <source>
        <dbReference type="PROSITE-ProRule" id="PRU01379"/>
    </source>
</evidence>
<dbReference type="EnsemblMetazoa" id="XM_050644302.1">
    <property type="protein sequence ID" value="XP_050500259.1"/>
    <property type="gene ID" value="LOC126880443"/>
</dbReference>
<evidence type="ECO:0000256" key="6">
    <source>
        <dbReference type="ARBA" id="ARBA00022833"/>
    </source>
</evidence>
<accession>A0ABM5JQP4</accession>
<dbReference type="Gene3D" id="3.40.630.10">
    <property type="entry name" value="Zn peptidases"/>
    <property type="match status" value="3"/>
</dbReference>
<keyword evidence="6" id="KW-0862">Zinc</keyword>
<dbReference type="Gene3D" id="2.60.40.1120">
    <property type="entry name" value="Carboxypeptidase-like, regulatory domain"/>
    <property type="match status" value="4"/>
</dbReference>
<keyword evidence="13" id="KW-1185">Reference proteome</keyword>
<sequence length="1417" mass="160054">MILKAIIFLCVIFSLSETLSIRSAEYEKFLENPRYQNYDELTNLFKKLESEHPDLVKLRSVGKSVRNRDLWALEINSNVQNRTLLTPMFKYVANMHGDEAIGRQLMIYLALYLIHNYGTNDRVTRLVNSTDIYLMPSMNPDGYENSEEGRCESKKQYVGRENENSVDLNRDFPDQFDATKAGTILSGRQPETIAMMTWIISRPFVLSGNLHGGAVVASYPYDDSNSGRRCCVESRSPDNNIFKTLALNYAQSNPVMKKGNACKDDTFDQGITNGAFWYEVRGGMQDFNYVHSNCFEVTFELSCCKFPLAKTLPQEWANNKEALLTFMESTHWGAKGLVRNENGDAVLDADVVVVGITHNVTTSNRGEYWRLLLPGRYQMYAVAFGYQPSETVNVTVEEGKTVIQHFELKLHTPQSDNYMSPDTVNSTSDKYGFMIPDDKIFKHHHYDEMIKFMESYNNTYSSFTRMHSIGKTVQGRDLMVFVIGNTPDHHVAGKPEFKYIANIHGNEVVGRELLLYLIKYICERYGADERITKLVNTTRIHILPSMNPDGYEIAKEGDGSSLVGRNNANDFDLNRNFPDQYGENQYNRDPQPETKAVMNWVLSEPFVLSANLHNGALVANYPFDDTPNNTALENVSPDDKLFKHLASTYANAHKTMHNGVACPMFPNETFTGGITNGAKWYSITGGMQDWNYLVAGCMEVTLEIGCYKYPHAKDMPQYWLDNKEALLSYMEEVHKGVSGYVTSTIGNAIEHAEIIVEGIDHVVKSSKFGDYWRLLLPGKYNLTVAARGYESYTSEIVVPESGYVQYNATLMKDDPSHWASGYDFGILENQFQPKYHTSQEINEILAGMENRYPEVASFQGGDNLISISIHSLKISKEVENYNENKFHIAVVGNLFATQPIGRELNVYLARHLLEGNRFHDVLIEKILSNAVIHIIPVIDKAFEKIWGVYDRESLGVTKPDKFLCNDISADFRQVGEQLLNFKGRDSNNQDTKSVANAFKHFLLEEKVDLVLNIEGGSSGLLYPTTQDQVQIYKSLANQYTSSLKVPRNCISTNKGTDALLTEFLYHEYGIPMLTAKVSCCDYPFIANIPFVWRDSLEPLMRVLSSTLTGVKGVVENKGGEPMRNASIKLAGVSQFYEVSKNNATFKMILPKGNYTLEVSCHGYEPQNISVSVADQNITVLKVVLETLKQLAANQQATESANKEILDVHLDESLHQPFTGNVATGIRGYVSDYSNHPVVKAKITIPEKNLTVSVDESGKYGIPLPAGNYTVRFDALGFYPDVKLVGISAASNLPTVVMVKLKVNSTFYGIPRLAFVFILGFVGIVILMLGLACYKSCKRKNDYGPISQHSFYEDFKYDLRDESKEDEIFRTPLKKPILRPYYDEDEESEAEEEVQDKRYSLDDNYVDTDDEVVLLQHP</sequence>
<feature type="active site" description="Proton donor/acceptor" evidence="8">
    <location>
        <position position="703"/>
    </location>
</feature>
<dbReference type="PANTHER" id="PTHR11532:SF62">
    <property type="entry name" value="CARBOXYPEPTIDASE D"/>
    <property type="match status" value="1"/>
</dbReference>
<feature type="transmembrane region" description="Helical" evidence="9">
    <location>
        <begin position="1312"/>
        <end position="1333"/>
    </location>
</feature>
<dbReference type="CDD" id="cd11308">
    <property type="entry name" value="Peptidase_M14NE-CP-C_like"/>
    <property type="match status" value="2"/>
</dbReference>
<keyword evidence="4" id="KW-0479">Metal-binding</keyword>
<evidence type="ECO:0000256" key="5">
    <source>
        <dbReference type="ARBA" id="ARBA00022801"/>
    </source>
</evidence>
<dbReference type="PROSITE" id="PS00133">
    <property type="entry name" value="CARBOXYPEPT_ZN_2"/>
    <property type="match status" value="1"/>
</dbReference>
<dbReference type="InterPro" id="IPR050753">
    <property type="entry name" value="Peptidase_M14_domain"/>
</dbReference>
<dbReference type="PROSITE" id="PS00132">
    <property type="entry name" value="CARBOXYPEPT_ZN_1"/>
    <property type="match status" value="2"/>
</dbReference>
<evidence type="ECO:0000256" key="10">
    <source>
        <dbReference type="SAM" id="SignalP"/>
    </source>
</evidence>
<evidence type="ECO:0000256" key="1">
    <source>
        <dbReference type="ARBA" id="ARBA00001947"/>
    </source>
</evidence>
<dbReference type="Pfam" id="PF00246">
    <property type="entry name" value="Peptidase_M14"/>
    <property type="match status" value="3"/>
</dbReference>
<feature type="domain" description="Peptidase M14" evidence="11">
    <location>
        <begin position="442"/>
        <end position="733"/>
    </location>
</feature>
<feature type="active site" description="Proton donor/acceptor" evidence="8">
    <location>
        <position position="300"/>
    </location>
</feature>
<evidence type="ECO:0000256" key="9">
    <source>
        <dbReference type="SAM" id="Phobius"/>
    </source>
</evidence>